<proteinExistence type="predicted"/>
<dbReference type="Proteomes" id="UP000304928">
    <property type="component" value="Unassembled WGS sequence"/>
</dbReference>
<gene>
    <name evidence="1" type="ORF">D6D15_10476</name>
</gene>
<organism evidence="1 2">
    <name type="scientific">Aureobasidium pullulans</name>
    <name type="common">Black yeast</name>
    <name type="synonym">Pullularia pullulans</name>
    <dbReference type="NCBI Taxonomy" id="5580"/>
    <lineage>
        <taxon>Eukaryota</taxon>
        <taxon>Fungi</taxon>
        <taxon>Dikarya</taxon>
        <taxon>Ascomycota</taxon>
        <taxon>Pezizomycotina</taxon>
        <taxon>Dothideomycetes</taxon>
        <taxon>Dothideomycetidae</taxon>
        <taxon>Dothideales</taxon>
        <taxon>Saccotheciaceae</taxon>
        <taxon>Aureobasidium</taxon>
    </lineage>
</organism>
<accession>A0A4S9APT7</accession>
<sequence length="144" mass="16657">MLYQSQRCIDQLCLLASETNKRIEPIRRQQKLLEAEMGKVKRSLQSSSEDEDRFYLNPGFIRSVEPLLKALDSCMKLRVESDKGAYNRARRRVDKFLSEADRGGPRNRDDNARNRVSEGSCYSADWAAEWQACSKFGRGYKALR</sequence>
<evidence type="ECO:0000313" key="2">
    <source>
        <dbReference type="Proteomes" id="UP000304928"/>
    </source>
</evidence>
<dbReference type="AlphaFoldDB" id="A0A4S9APT7"/>
<evidence type="ECO:0000313" key="1">
    <source>
        <dbReference type="EMBL" id="THW81905.1"/>
    </source>
</evidence>
<reference evidence="1 2" key="1">
    <citation type="submission" date="2018-10" db="EMBL/GenBank/DDBJ databases">
        <title>Fifty Aureobasidium pullulans genomes reveal a recombining polyextremotolerant generalist.</title>
        <authorList>
            <person name="Gostincar C."/>
            <person name="Turk M."/>
            <person name="Zajc J."/>
            <person name="Gunde-Cimerman N."/>
        </authorList>
    </citation>
    <scope>NUCLEOTIDE SEQUENCE [LARGE SCALE GENOMIC DNA]</scope>
    <source>
        <strain evidence="1 2">EXF-10507</strain>
    </source>
</reference>
<comment type="caution">
    <text evidence="1">The sequence shown here is derived from an EMBL/GenBank/DDBJ whole genome shotgun (WGS) entry which is preliminary data.</text>
</comment>
<name>A0A4S9APT7_AURPU</name>
<dbReference type="EMBL" id="QZAR01000422">
    <property type="protein sequence ID" value="THW81905.1"/>
    <property type="molecule type" value="Genomic_DNA"/>
</dbReference>
<protein>
    <submittedName>
        <fullName evidence="1">Uncharacterized protein</fullName>
    </submittedName>
</protein>